<protein>
    <recommendedName>
        <fullName evidence="1">TLDc domain-containing protein</fullName>
    </recommendedName>
</protein>
<organism evidence="2 4">
    <name type="scientific">Didymodactylos carnosus</name>
    <dbReference type="NCBI Taxonomy" id="1234261"/>
    <lineage>
        <taxon>Eukaryota</taxon>
        <taxon>Metazoa</taxon>
        <taxon>Spiralia</taxon>
        <taxon>Gnathifera</taxon>
        <taxon>Rotifera</taxon>
        <taxon>Eurotatoria</taxon>
        <taxon>Bdelloidea</taxon>
        <taxon>Philodinida</taxon>
        <taxon>Philodinidae</taxon>
        <taxon>Didymodactylos</taxon>
    </lineage>
</organism>
<proteinExistence type="predicted"/>
<evidence type="ECO:0000313" key="3">
    <source>
        <dbReference type="EMBL" id="CAF4672103.1"/>
    </source>
</evidence>
<evidence type="ECO:0000259" key="1">
    <source>
        <dbReference type="Pfam" id="PF07534"/>
    </source>
</evidence>
<dbReference type="Proteomes" id="UP000663829">
    <property type="component" value="Unassembled WGS sequence"/>
</dbReference>
<reference evidence="2" key="1">
    <citation type="submission" date="2021-02" db="EMBL/GenBank/DDBJ databases">
        <authorList>
            <person name="Nowell W R."/>
        </authorList>
    </citation>
    <scope>NUCLEOTIDE SEQUENCE</scope>
</reference>
<comment type="caution">
    <text evidence="2">The sequence shown here is derived from an EMBL/GenBank/DDBJ whole genome shotgun (WGS) entry which is preliminary data.</text>
</comment>
<gene>
    <name evidence="2" type="ORF">GPM918_LOCUS46537</name>
    <name evidence="3" type="ORF">SRO942_LOCUS50895</name>
</gene>
<dbReference type="EMBL" id="CAJOBC010150511">
    <property type="protein sequence ID" value="CAF4672103.1"/>
    <property type="molecule type" value="Genomic_DNA"/>
</dbReference>
<dbReference type="Pfam" id="PF07534">
    <property type="entry name" value="TLD"/>
    <property type="match status" value="1"/>
</dbReference>
<evidence type="ECO:0000313" key="2">
    <source>
        <dbReference type="EMBL" id="CAF1678415.1"/>
    </source>
</evidence>
<feature type="non-terminal residue" evidence="2">
    <location>
        <position position="106"/>
    </location>
</feature>
<accession>A0A816GR55</accession>
<dbReference type="EMBL" id="CAJNOQ010064989">
    <property type="protein sequence ID" value="CAF1678415.1"/>
    <property type="molecule type" value="Genomic_DNA"/>
</dbReference>
<dbReference type="Proteomes" id="UP000681722">
    <property type="component" value="Unassembled WGS sequence"/>
</dbReference>
<evidence type="ECO:0000313" key="4">
    <source>
        <dbReference type="Proteomes" id="UP000663829"/>
    </source>
</evidence>
<dbReference type="OrthoDB" id="10001977at2759"/>
<dbReference type="InterPro" id="IPR006571">
    <property type="entry name" value="TLDc_dom"/>
</dbReference>
<sequence>MTIVQSAEDKHLFGGYTNIPWTSNQQTKADTTAFLFTLNNSPNLQSTNHPITVKQSTSAVGHHITYGPIFGLRDDRYLLLDYRYLDADLVMGLEADMRQFCVGFPR</sequence>
<keyword evidence="4" id="KW-1185">Reference proteome</keyword>
<dbReference type="AlphaFoldDB" id="A0A816GR55"/>
<feature type="domain" description="TLDc" evidence="1">
    <location>
        <begin position="3"/>
        <end position="77"/>
    </location>
</feature>
<name>A0A816GR55_9BILA</name>